<dbReference type="InterPro" id="IPR015424">
    <property type="entry name" value="PyrdxlP-dep_Trfase"/>
</dbReference>
<sequence length="497" mass="50492">MADAPSAPTASSGVASAEWLAGGSGGADRLAQLLPAALRGMAAGTAERGGPVPAGGPAAVAATLARTQSADGLPRHGVGAEQALEELSALLAAGSADPADPACAAHLHCPPLAVSVAADVVAAALNPSMDSWDQAPVASEIEREFTTGIARLCYPDAARPDAVITSGGTESNLLGLLLARESAVTRPVCGANSHHSVARAAWLLGLPAPVVVPCVDDRMVPSALAEALAPLGAQAVVVATAGTTNTGRIDPLPEIAEICRRTGARLHVDAAYGGLALCSETLRSRVAGLELADSVALDLHKFGWQPVAAGVFAARGETDLQALTVRAEYLNADDDTEAGLPDLLGRSLRTSRRPDAFRMAVTLRALGVSGIGALVERCCANASGVHVLVEDHPALRSWGAPELSTVVFRPVAADELPGTAGDDLVAQVRRTLLEGGTAVIGRGALPTGPDGEAQLWLKLTLLHPHTTPADYRALLDAVAAVAADLRTSVTRESPVAS</sequence>
<dbReference type="Gene3D" id="3.90.1150.10">
    <property type="entry name" value="Aspartate Aminotransferase, domain 1"/>
    <property type="match status" value="1"/>
</dbReference>
<comment type="cofactor">
    <cofactor evidence="1 7 8">
        <name>pyridoxal 5'-phosphate</name>
        <dbReference type="ChEBI" id="CHEBI:597326"/>
    </cofactor>
</comment>
<accession>A0A1I5QI12</accession>
<keyword evidence="5" id="KW-0045">Antibiotic biosynthesis</keyword>
<feature type="modified residue" description="N6-(pyridoxal phosphate)lysine" evidence="7">
    <location>
        <position position="301"/>
    </location>
</feature>
<evidence type="ECO:0000256" key="7">
    <source>
        <dbReference type="PIRSR" id="PIRSR602129-50"/>
    </source>
</evidence>
<dbReference type="GO" id="GO:0004058">
    <property type="term" value="F:aromatic-L-amino-acid decarboxylase activity"/>
    <property type="evidence" value="ECO:0007669"/>
    <property type="project" value="UniProtKB-ARBA"/>
</dbReference>
<keyword evidence="4 7" id="KW-0663">Pyridoxal phosphate</keyword>
<dbReference type="InterPro" id="IPR002129">
    <property type="entry name" value="PyrdxlP-dep_de-COase"/>
</dbReference>
<dbReference type="PROSITE" id="PS00392">
    <property type="entry name" value="DDC_GAD_HDC_YDC"/>
    <property type="match status" value="1"/>
</dbReference>
<dbReference type="STRING" id="112413.SAMN05421854_105330"/>
<dbReference type="OrthoDB" id="3335676at2"/>
<evidence type="ECO:0000313" key="10">
    <source>
        <dbReference type="Proteomes" id="UP000199137"/>
    </source>
</evidence>
<dbReference type="RefSeq" id="WP_093574368.1">
    <property type="nucleotide sequence ID" value="NZ_FOWC01000005.1"/>
</dbReference>
<dbReference type="GO" id="GO:0030170">
    <property type="term" value="F:pyridoxal phosphate binding"/>
    <property type="evidence" value="ECO:0007669"/>
    <property type="project" value="InterPro"/>
</dbReference>
<dbReference type="PANTHER" id="PTHR45677">
    <property type="entry name" value="GLUTAMATE DECARBOXYLASE-RELATED"/>
    <property type="match status" value="1"/>
</dbReference>
<gene>
    <name evidence="9" type="ORF">SAMN05421854_105330</name>
</gene>
<evidence type="ECO:0000256" key="3">
    <source>
        <dbReference type="ARBA" id="ARBA00022793"/>
    </source>
</evidence>
<protein>
    <submittedName>
        <fullName evidence="9">L-2,4-diaminobutyrate decarboxylase</fullName>
    </submittedName>
</protein>
<dbReference type="PANTHER" id="PTHR45677:SF8">
    <property type="entry name" value="CYSTEINE SULFINIC ACID DECARBOXYLASE"/>
    <property type="match status" value="1"/>
</dbReference>
<proteinExistence type="inferred from homology"/>
<evidence type="ECO:0000256" key="2">
    <source>
        <dbReference type="ARBA" id="ARBA00009533"/>
    </source>
</evidence>
<dbReference type="GO" id="GO:0019752">
    <property type="term" value="P:carboxylic acid metabolic process"/>
    <property type="evidence" value="ECO:0007669"/>
    <property type="project" value="InterPro"/>
</dbReference>
<dbReference type="Proteomes" id="UP000199137">
    <property type="component" value="Unassembled WGS sequence"/>
</dbReference>
<dbReference type="Gene3D" id="3.90.1150.170">
    <property type="match status" value="1"/>
</dbReference>
<evidence type="ECO:0000256" key="8">
    <source>
        <dbReference type="RuleBase" id="RU000382"/>
    </source>
</evidence>
<dbReference type="Gene3D" id="3.40.640.10">
    <property type="entry name" value="Type I PLP-dependent aspartate aminotransferase-like (Major domain)"/>
    <property type="match status" value="1"/>
</dbReference>
<name>A0A1I5QI12_9PSEU</name>
<evidence type="ECO:0000256" key="1">
    <source>
        <dbReference type="ARBA" id="ARBA00001933"/>
    </source>
</evidence>
<dbReference type="AlphaFoldDB" id="A0A1I5QI12"/>
<evidence type="ECO:0000256" key="5">
    <source>
        <dbReference type="ARBA" id="ARBA00023194"/>
    </source>
</evidence>
<dbReference type="InterPro" id="IPR015421">
    <property type="entry name" value="PyrdxlP-dep_Trfase_major"/>
</dbReference>
<dbReference type="GO" id="GO:0005737">
    <property type="term" value="C:cytoplasm"/>
    <property type="evidence" value="ECO:0007669"/>
    <property type="project" value="TreeGrafter"/>
</dbReference>
<reference evidence="10" key="1">
    <citation type="submission" date="2016-10" db="EMBL/GenBank/DDBJ databases">
        <authorList>
            <person name="Varghese N."/>
            <person name="Submissions S."/>
        </authorList>
    </citation>
    <scope>NUCLEOTIDE SEQUENCE [LARGE SCALE GENOMIC DNA]</scope>
    <source>
        <strain evidence="10">DSM 44637</strain>
    </source>
</reference>
<dbReference type="InterPro" id="IPR021115">
    <property type="entry name" value="Pyridoxal-P_BS"/>
</dbReference>
<dbReference type="InterPro" id="IPR015422">
    <property type="entry name" value="PyrdxlP-dep_Trfase_small"/>
</dbReference>
<keyword evidence="6 8" id="KW-0456">Lyase</keyword>
<keyword evidence="3" id="KW-0210">Decarboxylase</keyword>
<organism evidence="9 10">
    <name type="scientific">Amycolatopsis rubida</name>
    <dbReference type="NCBI Taxonomy" id="112413"/>
    <lineage>
        <taxon>Bacteria</taxon>
        <taxon>Bacillati</taxon>
        <taxon>Actinomycetota</taxon>
        <taxon>Actinomycetes</taxon>
        <taxon>Pseudonocardiales</taxon>
        <taxon>Pseudonocardiaceae</taxon>
        <taxon>Amycolatopsis</taxon>
    </lineage>
</organism>
<dbReference type="EMBL" id="FOWC01000005">
    <property type="protein sequence ID" value="SFP45882.1"/>
    <property type="molecule type" value="Genomic_DNA"/>
</dbReference>
<comment type="similarity">
    <text evidence="2 8">Belongs to the group II decarboxylase family.</text>
</comment>
<evidence type="ECO:0000313" key="9">
    <source>
        <dbReference type="EMBL" id="SFP45882.1"/>
    </source>
</evidence>
<evidence type="ECO:0000256" key="4">
    <source>
        <dbReference type="ARBA" id="ARBA00022898"/>
    </source>
</evidence>
<dbReference type="GO" id="GO:0017000">
    <property type="term" value="P:antibiotic biosynthetic process"/>
    <property type="evidence" value="ECO:0007669"/>
    <property type="project" value="UniProtKB-KW"/>
</dbReference>
<evidence type="ECO:0000256" key="6">
    <source>
        <dbReference type="ARBA" id="ARBA00023239"/>
    </source>
</evidence>
<dbReference type="SUPFAM" id="SSF53383">
    <property type="entry name" value="PLP-dependent transferases"/>
    <property type="match status" value="1"/>
</dbReference>
<dbReference type="Pfam" id="PF00282">
    <property type="entry name" value="Pyridoxal_deC"/>
    <property type="match status" value="1"/>
</dbReference>